<evidence type="ECO:0000313" key="4">
    <source>
        <dbReference type="Proteomes" id="UP000295444"/>
    </source>
</evidence>
<feature type="chain" id="PRO_5039564394" evidence="2">
    <location>
        <begin position="22"/>
        <end position="206"/>
    </location>
</feature>
<evidence type="ECO:0000256" key="1">
    <source>
        <dbReference type="SAM" id="MobiDB-lite"/>
    </source>
</evidence>
<gene>
    <name evidence="3" type="ORF">EV186_10995</name>
</gene>
<evidence type="ECO:0000256" key="2">
    <source>
        <dbReference type="SAM" id="SignalP"/>
    </source>
</evidence>
<protein>
    <submittedName>
        <fullName evidence="3">Uncharacterized protein</fullName>
    </submittedName>
</protein>
<reference evidence="3 4" key="1">
    <citation type="submission" date="2019-03" db="EMBL/GenBank/DDBJ databases">
        <title>Genomic Encyclopedia of Type Strains, Phase IV (KMG-IV): sequencing the most valuable type-strain genomes for metagenomic binning, comparative biology and taxonomic classification.</title>
        <authorList>
            <person name="Goeker M."/>
        </authorList>
    </citation>
    <scope>NUCLEOTIDE SEQUENCE [LARGE SCALE GENOMIC DNA]</scope>
    <source>
        <strain evidence="3 4">DSM 45361</strain>
    </source>
</reference>
<feature type="signal peptide" evidence="2">
    <location>
        <begin position="1"/>
        <end position="21"/>
    </location>
</feature>
<organism evidence="3 4">
    <name type="scientific">Labedaea rhizosphaerae</name>
    <dbReference type="NCBI Taxonomy" id="598644"/>
    <lineage>
        <taxon>Bacteria</taxon>
        <taxon>Bacillati</taxon>
        <taxon>Actinomycetota</taxon>
        <taxon>Actinomycetes</taxon>
        <taxon>Pseudonocardiales</taxon>
        <taxon>Pseudonocardiaceae</taxon>
        <taxon>Labedaea</taxon>
    </lineage>
</organism>
<evidence type="ECO:0000313" key="3">
    <source>
        <dbReference type="EMBL" id="TDP91103.1"/>
    </source>
</evidence>
<accession>A0A4R6RVY6</accession>
<comment type="caution">
    <text evidence="3">The sequence shown here is derived from an EMBL/GenBank/DDBJ whole genome shotgun (WGS) entry which is preliminary data.</text>
</comment>
<dbReference type="Proteomes" id="UP000295444">
    <property type="component" value="Unassembled WGS sequence"/>
</dbReference>
<keyword evidence="4" id="KW-1185">Reference proteome</keyword>
<proteinExistence type="predicted"/>
<sequence length="206" mass="21556">MYERMLTVIGLTVLAIGSVTACSPAIRSVPNPASPMTPPVTSTNGTATTNATTTGATSGNALNTGYVTYRNERFGFSVAVPSSFAAGTPPQNGDGMSFSPKDRRVTLSVYGSNNVLGDTPASAAASYVAQQKSKGSRVTLNSVHGDHFTASGYDSTGTTIWYEHKIVFSNVEYGIDWEYPASLASQIDPQVTATVRSYVPGPNRAG</sequence>
<name>A0A4R6RVY6_LABRH</name>
<feature type="compositionally biased region" description="Low complexity" evidence="1">
    <location>
        <begin position="41"/>
        <end position="57"/>
    </location>
</feature>
<dbReference type="PROSITE" id="PS51257">
    <property type="entry name" value="PROKAR_LIPOPROTEIN"/>
    <property type="match status" value="1"/>
</dbReference>
<feature type="region of interest" description="Disordered" evidence="1">
    <location>
        <begin position="30"/>
        <end position="57"/>
    </location>
</feature>
<dbReference type="AlphaFoldDB" id="A0A4R6RVY6"/>
<dbReference type="EMBL" id="SNXZ01000009">
    <property type="protein sequence ID" value="TDP91103.1"/>
    <property type="molecule type" value="Genomic_DNA"/>
</dbReference>
<keyword evidence="2" id="KW-0732">Signal</keyword>